<gene>
    <name evidence="5" type="primary">mutT_4</name>
    <name evidence="5" type="ORF">ENLAB_23190</name>
</gene>
<dbReference type="InterPro" id="IPR015797">
    <property type="entry name" value="NUDIX_hydrolase-like_dom_sf"/>
</dbReference>
<sequence length="163" mass="18665">MYHTAFGVYGILFQGNCLAVIKKKAGPYQNRYDLPGGSMEAGELLEDTLCREFKEETGMTVTSYHQLGTINFLYPWRYKETTMNNHICVFYEIRAIVGKLEKNVHQFTGQDSLGAVFFPIEQLNEQNASPLVIKACEVFKQEAFTAKSQRLMKWDVLEAPSYE</sequence>
<evidence type="ECO:0000256" key="2">
    <source>
        <dbReference type="ARBA" id="ARBA00022801"/>
    </source>
</evidence>
<organism evidence="5 6">
    <name type="scientific">Enterococcus innesii</name>
    <dbReference type="NCBI Taxonomy" id="2839759"/>
    <lineage>
        <taxon>Bacteria</taxon>
        <taxon>Bacillati</taxon>
        <taxon>Bacillota</taxon>
        <taxon>Bacilli</taxon>
        <taxon>Lactobacillales</taxon>
        <taxon>Enterococcaceae</taxon>
        <taxon>Enterococcus</taxon>
    </lineage>
</organism>
<dbReference type="InterPro" id="IPR000086">
    <property type="entry name" value="NUDIX_hydrolase_dom"/>
</dbReference>
<keyword evidence="2 3" id="KW-0378">Hydrolase</keyword>
<protein>
    <submittedName>
        <fullName evidence="5">NUDIX family hydrolase</fullName>
    </submittedName>
</protein>
<dbReference type="InterPro" id="IPR020476">
    <property type="entry name" value="Nudix_hydrolase"/>
</dbReference>
<dbReference type="EMBL" id="AP025635">
    <property type="protein sequence ID" value="BDG68755.1"/>
    <property type="molecule type" value="Genomic_DNA"/>
</dbReference>
<evidence type="ECO:0000259" key="4">
    <source>
        <dbReference type="PROSITE" id="PS51462"/>
    </source>
</evidence>
<keyword evidence="6" id="KW-1185">Reference proteome</keyword>
<evidence type="ECO:0000313" key="5">
    <source>
        <dbReference type="EMBL" id="BDG68755.1"/>
    </source>
</evidence>
<feature type="domain" description="Nudix hydrolase" evidence="4">
    <location>
        <begin position="1"/>
        <end position="140"/>
    </location>
</feature>
<dbReference type="Proteomes" id="UP000831692">
    <property type="component" value="Chromosome"/>
</dbReference>
<dbReference type="PROSITE" id="PS00893">
    <property type="entry name" value="NUDIX_BOX"/>
    <property type="match status" value="1"/>
</dbReference>
<dbReference type="SUPFAM" id="SSF55811">
    <property type="entry name" value="Nudix"/>
    <property type="match status" value="1"/>
</dbReference>
<evidence type="ECO:0000256" key="3">
    <source>
        <dbReference type="RuleBase" id="RU003476"/>
    </source>
</evidence>
<dbReference type="CDD" id="cd04686">
    <property type="entry name" value="NUDIX_Hydrolase"/>
    <property type="match status" value="1"/>
</dbReference>
<comment type="similarity">
    <text evidence="1 3">Belongs to the Nudix hydrolase family.</text>
</comment>
<evidence type="ECO:0000256" key="1">
    <source>
        <dbReference type="ARBA" id="ARBA00005582"/>
    </source>
</evidence>
<name>A0ABN6NRB9_9ENTE</name>
<accession>A0ABN6NRB9</accession>
<dbReference type="PANTHER" id="PTHR43736">
    <property type="entry name" value="ADP-RIBOSE PYROPHOSPHATASE"/>
    <property type="match status" value="1"/>
</dbReference>
<dbReference type="GO" id="GO:0016787">
    <property type="term" value="F:hydrolase activity"/>
    <property type="evidence" value="ECO:0007669"/>
    <property type="project" value="UniProtKB-KW"/>
</dbReference>
<dbReference type="Pfam" id="PF00293">
    <property type="entry name" value="NUDIX"/>
    <property type="match status" value="1"/>
</dbReference>
<dbReference type="Gene3D" id="3.90.79.10">
    <property type="entry name" value="Nucleoside Triphosphate Pyrophosphohydrolase"/>
    <property type="match status" value="1"/>
</dbReference>
<reference evidence="5 6" key="1">
    <citation type="submission" date="2022-03" db="EMBL/GenBank/DDBJ databases">
        <title>Complete genome sequence of Enterococcus innesii DB-1.</title>
        <authorList>
            <person name="Fukuda D."/>
            <person name="Nolasco-Hipolito C."/>
        </authorList>
    </citation>
    <scope>NUCLEOTIDE SEQUENCE [LARGE SCALE GENOMIC DNA]</scope>
    <source>
        <strain evidence="5 6">DB-1</strain>
    </source>
</reference>
<dbReference type="InterPro" id="IPR020084">
    <property type="entry name" value="NUDIX_hydrolase_CS"/>
</dbReference>
<dbReference type="GeneID" id="83458325"/>
<proteinExistence type="inferred from homology"/>
<dbReference type="PRINTS" id="PR00502">
    <property type="entry name" value="NUDIXFAMILY"/>
</dbReference>
<evidence type="ECO:0000313" key="6">
    <source>
        <dbReference type="Proteomes" id="UP000831692"/>
    </source>
</evidence>
<dbReference type="RefSeq" id="WP_142424129.1">
    <property type="nucleotide sequence ID" value="NZ_AP025635.1"/>
</dbReference>
<dbReference type="PANTHER" id="PTHR43736:SF1">
    <property type="entry name" value="DIHYDRONEOPTERIN TRIPHOSPHATE DIPHOSPHATASE"/>
    <property type="match status" value="1"/>
</dbReference>
<dbReference type="PROSITE" id="PS51462">
    <property type="entry name" value="NUDIX"/>
    <property type="match status" value="1"/>
</dbReference>